<proteinExistence type="predicted"/>
<keyword evidence="2 3" id="KW-0802">TPR repeat</keyword>
<accession>A0A1M6CP06</accession>
<dbReference type="PANTHER" id="PTHR44858">
    <property type="entry name" value="TETRATRICOPEPTIDE REPEAT PROTEIN 6"/>
    <property type="match status" value="1"/>
</dbReference>
<feature type="repeat" description="TPR" evidence="3">
    <location>
        <begin position="97"/>
        <end position="130"/>
    </location>
</feature>
<evidence type="ECO:0000256" key="2">
    <source>
        <dbReference type="ARBA" id="ARBA00022803"/>
    </source>
</evidence>
<keyword evidence="1" id="KW-0677">Repeat</keyword>
<dbReference type="InterPro" id="IPR050498">
    <property type="entry name" value="Ycf3"/>
</dbReference>
<dbReference type="InterPro" id="IPR019734">
    <property type="entry name" value="TPR_rpt"/>
</dbReference>
<reference evidence="5 6" key="1">
    <citation type="submission" date="2016-11" db="EMBL/GenBank/DDBJ databases">
        <authorList>
            <person name="Jaros S."/>
            <person name="Januszkiewicz K."/>
            <person name="Wedrychowicz H."/>
        </authorList>
    </citation>
    <scope>NUCLEOTIDE SEQUENCE [LARGE SCALE GENOMIC DNA]</scope>
    <source>
        <strain evidence="5 6">DSM 100565</strain>
    </source>
</reference>
<evidence type="ECO:0000313" key="5">
    <source>
        <dbReference type="EMBL" id="SHI62737.1"/>
    </source>
</evidence>
<name>A0A1M6CP06_9RHOB</name>
<dbReference type="InterPro" id="IPR011990">
    <property type="entry name" value="TPR-like_helical_dom_sf"/>
</dbReference>
<dbReference type="AlphaFoldDB" id="A0A1M6CP06"/>
<dbReference type="PROSITE" id="PS50005">
    <property type="entry name" value="TPR"/>
    <property type="match status" value="1"/>
</dbReference>
<keyword evidence="6" id="KW-1185">Reference proteome</keyword>
<dbReference type="OrthoDB" id="9815010at2"/>
<dbReference type="EMBL" id="FQYO01000002">
    <property type="protein sequence ID" value="SHI62737.1"/>
    <property type="molecule type" value="Genomic_DNA"/>
</dbReference>
<dbReference type="Pfam" id="PF14559">
    <property type="entry name" value="TPR_19"/>
    <property type="match status" value="1"/>
</dbReference>
<evidence type="ECO:0000256" key="4">
    <source>
        <dbReference type="SAM" id="SignalP"/>
    </source>
</evidence>
<organism evidence="5 6">
    <name type="scientific">Wenxinia saemankumensis</name>
    <dbReference type="NCBI Taxonomy" id="1447782"/>
    <lineage>
        <taxon>Bacteria</taxon>
        <taxon>Pseudomonadati</taxon>
        <taxon>Pseudomonadota</taxon>
        <taxon>Alphaproteobacteria</taxon>
        <taxon>Rhodobacterales</taxon>
        <taxon>Roseobacteraceae</taxon>
        <taxon>Wenxinia</taxon>
    </lineage>
</organism>
<evidence type="ECO:0000256" key="1">
    <source>
        <dbReference type="ARBA" id="ARBA00022737"/>
    </source>
</evidence>
<dbReference type="Gene3D" id="1.25.40.10">
    <property type="entry name" value="Tetratricopeptide repeat domain"/>
    <property type="match status" value="1"/>
</dbReference>
<gene>
    <name evidence="5" type="ORF">SAMN05444417_1291</name>
</gene>
<feature type="signal peptide" evidence="4">
    <location>
        <begin position="1"/>
        <end position="16"/>
    </location>
</feature>
<dbReference type="SUPFAM" id="SSF48452">
    <property type="entry name" value="TPR-like"/>
    <property type="match status" value="1"/>
</dbReference>
<evidence type="ECO:0000256" key="3">
    <source>
        <dbReference type="PROSITE-ProRule" id="PRU00339"/>
    </source>
</evidence>
<keyword evidence="4" id="KW-0732">Signal</keyword>
<sequence length="178" mass="19528">MRLLLLLALCPAAALADCPPGPDIAAEAAPLIRALPQAGGERAARLIMDDLWQLWMRAPDPRAQEFLDRGMDRRAAYDLRAAYDAFDQLVGYCPGWAEGWNQRAFALFQMQDFEGALPDLDRALELSPAHVGALSGRAMTLLALGRVEEGQQALRDALAVNPWLAERRLLIEPPGVDL</sequence>
<dbReference type="SMART" id="SM00028">
    <property type="entry name" value="TPR"/>
    <property type="match status" value="2"/>
</dbReference>
<dbReference type="STRING" id="1447782.SAMN05444417_1291"/>
<dbReference type="Proteomes" id="UP000184292">
    <property type="component" value="Unassembled WGS sequence"/>
</dbReference>
<dbReference type="RefSeq" id="WP_073327052.1">
    <property type="nucleotide sequence ID" value="NZ_FQYO01000002.1"/>
</dbReference>
<protein>
    <submittedName>
        <fullName evidence="5">Tetratricopeptide repeat-containing protein</fullName>
    </submittedName>
</protein>
<dbReference type="PANTHER" id="PTHR44858:SF1">
    <property type="entry name" value="UDP-N-ACETYLGLUCOSAMINE--PEPTIDE N-ACETYLGLUCOSAMINYLTRANSFERASE SPINDLY-RELATED"/>
    <property type="match status" value="1"/>
</dbReference>
<evidence type="ECO:0000313" key="6">
    <source>
        <dbReference type="Proteomes" id="UP000184292"/>
    </source>
</evidence>
<feature type="chain" id="PRO_5012477607" evidence="4">
    <location>
        <begin position="17"/>
        <end position="178"/>
    </location>
</feature>